<evidence type="ECO:0000313" key="2">
    <source>
        <dbReference type="Proteomes" id="UP001145114"/>
    </source>
</evidence>
<gene>
    <name evidence="1" type="ORF">EV182_006508</name>
</gene>
<evidence type="ECO:0000313" key="1">
    <source>
        <dbReference type="EMBL" id="KAJ1672787.1"/>
    </source>
</evidence>
<keyword evidence="2" id="KW-1185">Reference proteome</keyword>
<feature type="non-terminal residue" evidence="1">
    <location>
        <position position="354"/>
    </location>
</feature>
<dbReference type="Proteomes" id="UP001145114">
    <property type="component" value="Unassembled WGS sequence"/>
</dbReference>
<protein>
    <submittedName>
        <fullName evidence="1">Uncharacterized protein</fullName>
    </submittedName>
</protein>
<dbReference type="EMBL" id="JAMZIH010007844">
    <property type="protein sequence ID" value="KAJ1672787.1"/>
    <property type="molecule type" value="Genomic_DNA"/>
</dbReference>
<name>A0ACC1H8U7_9FUNG</name>
<sequence length="354" mass="40246">VHDLYPDLKVRVASKYVNLSLFGTQLEVKRVTENKVLYKCLKLVATSREHGITQLRLSRELELDPRSVFHFVRVLERLGLVAKFAYSDSGSNTSLIVHARFARSLSAEVAKKCRYAPSLVEDPSNGSADNQPNEAPAAVAAVTELPLRKKFRLVRQKMKNRIIRALYRAQSNIMVEPDLFEAVGLNLEKEADLRFFKKLVTTMEDLNLVWKVRARIKIEGGKLSTVRTCIRLNVANVEERYGKVGDELQLGDDASDSERGDDSDRDEDEDEDDGDRVPQLGIKEDIKYILSMPNMQRGQIVTMPLHTQVFWLLAQAGHHGIIGKAIQYMMDERRYKVIFRAVQSLLKYKDDSGP</sequence>
<comment type="caution">
    <text evidence="1">The sequence shown here is derived from an EMBL/GenBank/DDBJ whole genome shotgun (WGS) entry which is preliminary data.</text>
</comment>
<proteinExistence type="predicted"/>
<organism evidence="1 2">
    <name type="scientific">Spiromyces aspiralis</name>
    <dbReference type="NCBI Taxonomy" id="68401"/>
    <lineage>
        <taxon>Eukaryota</taxon>
        <taxon>Fungi</taxon>
        <taxon>Fungi incertae sedis</taxon>
        <taxon>Zoopagomycota</taxon>
        <taxon>Kickxellomycotina</taxon>
        <taxon>Kickxellomycetes</taxon>
        <taxon>Kickxellales</taxon>
        <taxon>Kickxellaceae</taxon>
        <taxon>Spiromyces</taxon>
    </lineage>
</organism>
<accession>A0ACC1H8U7</accession>
<feature type="non-terminal residue" evidence="1">
    <location>
        <position position="1"/>
    </location>
</feature>
<reference evidence="1" key="1">
    <citation type="submission" date="2022-06" db="EMBL/GenBank/DDBJ databases">
        <title>Phylogenomic reconstructions and comparative analyses of Kickxellomycotina fungi.</title>
        <authorList>
            <person name="Reynolds N.K."/>
            <person name="Stajich J.E."/>
            <person name="Barry K."/>
            <person name="Grigoriev I.V."/>
            <person name="Crous P."/>
            <person name="Smith M.E."/>
        </authorList>
    </citation>
    <scope>NUCLEOTIDE SEQUENCE</scope>
    <source>
        <strain evidence="1">RSA 2271</strain>
    </source>
</reference>